<dbReference type="Pfam" id="PF22527">
    <property type="entry name" value="DEXQc_Suv3"/>
    <property type="match status" value="1"/>
</dbReference>
<dbReference type="EMBL" id="JABWSX010000001">
    <property type="protein sequence ID" value="NVL04278.1"/>
    <property type="molecule type" value="Genomic_DNA"/>
</dbReference>
<evidence type="ECO:0000256" key="3">
    <source>
        <dbReference type="ARBA" id="ARBA00022806"/>
    </source>
</evidence>
<dbReference type="AlphaFoldDB" id="A0A973WLG6"/>
<evidence type="ECO:0000256" key="5">
    <source>
        <dbReference type="SAM" id="MobiDB-lite"/>
    </source>
</evidence>
<dbReference type="PROSITE" id="PS51194">
    <property type="entry name" value="HELICASE_CTER"/>
    <property type="match status" value="1"/>
</dbReference>
<comment type="caution">
    <text evidence="8">The sequence shown here is derived from an EMBL/GenBank/DDBJ whole genome shotgun (WGS) entry which is preliminary data.</text>
</comment>
<dbReference type="InterPro" id="IPR001650">
    <property type="entry name" value="Helicase_C-like"/>
</dbReference>
<sequence length="1183" mass="128024">MAFSTSFGNDRVPGAGVTAVLGPTNTGKTHLAIERMLAHSSGLIGLPLRLLAREVYNKVAARAGVDNVALITGEEKIKPKAPRFWVSTVEAMPRDLDVSFLAVDEIQIAADLERGHVFTDRMLNRRGRDETLLLGAATMRPIIERLLPGASIVTRPRLSQLEFAGDRKITRQPRRTAIVAFSADEVYAIAELIRRQHGGAAVVLGSLSPRTRNAQVEMFQNGDVDYLVATDAVGMGLNLDVDHVAFASDRKYDGYQFRRLTPAEFAQIAGRAGRATRNGTFGTTGRCAPFEPELVNALQNHTFDSVKMLQWRNARLDFASLGALQVSLALTPNHEALTRAPVAEDLRVLEHVARDAEVREFAHGAAAVERLWEACQVPDYRKLSPAAHAELVTTLYGFLMQKGRIPDAWFAAQVDQANRTDGDIDTLSGRIAQIRTWTFVANRPDWLYDPEHWQGITRDLENKLSDALHERLTERFVDRRTSVLMRRLRENSVLNTEIGKTGEVIVEGHVIGRLDGFTFAPDAAEAGSDAKALQAAAQQVLAREIDTRAEKLGAAPDEQFVLTSDGTIRWTGDAVAKLVAADDALHPRLRIISDERLTGASREAVQTRLDLWLKTHIEKLLGPLFELSKAEDIQGIARGIAFQLVEALGVLERSKIATEMKDLDQPSRAALRKYGVRFGAYHIYFPQLLKPAARSLASLLWAEKQSNVDMGALSNVQHLASSGRTSFPVDKALPRDGYRVLGYRQCGERAVRVDILERLADLIRPALAWRETSPGEKPAGAFDGRGFVVTQAMTSLTGSAGEDFASILRALGYRMDRRPPLPPKAVEIAPVETTETVAAETPPVEATSDVAADAPVDAEVVADAPEAAAAPEAETAADQPVSGDPAPSAALLPDVGFAEVVASEATPVVLETQQDAVAERAAPVDEPTVAEAPAAEGAAAEAPPAEVLAEPAPAVEAAAETPPEAVAAETPSESAAEAPAETASADAVTAEAAPAAAETPAEPQMVEVWRPGGRSDERRPHHRGHDRNRGRHQNKPAEGAQAAEGGGEGEKREHHRRPRRHQDFRVPRPGAPADGAAQAAAAPADGAPREDKGQRRERFEGKGRDRDNERRRDNKFGGGDRKGGDRDRGGRDFGKGGRDKREGGPSHRPYASSAPRERDRPIDPNSPFAKLAALKEQLAGRKE</sequence>
<keyword evidence="3 8" id="KW-0347">Helicase</keyword>
<evidence type="ECO:0000256" key="2">
    <source>
        <dbReference type="ARBA" id="ARBA00022801"/>
    </source>
</evidence>
<dbReference type="SUPFAM" id="SSF52540">
    <property type="entry name" value="P-loop containing nucleoside triphosphate hydrolases"/>
    <property type="match status" value="2"/>
</dbReference>
<reference evidence="8" key="1">
    <citation type="submission" date="2020-06" db="EMBL/GenBank/DDBJ databases">
        <title>Whole Genome Sequence of Bradyrhizobium sp. Strain 66S1MB.</title>
        <authorList>
            <person name="Bromfield E."/>
            <person name="Cloutier S."/>
        </authorList>
    </citation>
    <scope>NUCLEOTIDE SEQUENCE</scope>
    <source>
        <strain evidence="8">66S1MB</strain>
    </source>
</reference>
<feature type="region of interest" description="Disordered" evidence="5">
    <location>
        <begin position="917"/>
        <end position="1183"/>
    </location>
</feature>
<accession>A0A973WLG6</accession>
<feature type="compositionally biased region" description="Basic and acidic residues" evidence="5">
    <location>
        <begin position="1087"/>
        <end position="1145"/>
    </location>
</feature>
<evidence type="ECO:0000259" key="7">
    <source>
        <dbReference type="PROSITE" id="PS51194"/>
    </source>
</evidence>
<dbReference type="GO" id="GO:0005524">
    <property type="term" value="F:ATP binding"/>
    <property type="evidence" value="ECO:0007669"/>
    <property type="project" value="UniProtKB-KW"/>
</dbReference>
<dbReference type="InterPro" id="IPR027417">
    <property type="entry name" value="P-loop_NTPase"/>
</dbReference>
<evidence type="ECO:0000256" key="1">
    <source>
        <dbReference type="ARBA" id="ARBA00022741"/>
    </source>
</evidence>
<feature type="compositionally biased region" description="Basic residues" evidence="5">
    <location>
        <begin position="1020"/>
        <end position="1034"/>
    </location>
</feature>
<gene>
    <name evidence="8" type="ORF">HU230_00655</name>
</gene>
<feature type="compositionally biased region" description="Low complexity" evidence="5">
    <location>
        <begin position="1067"/>
        <end position="1086"/>
    </location>
</feature>
<dbReference type="Gene3D" id="3.40.50.300">
    <property type="entry name" value="P-loop containing nucleotide triphosphate hydrolases"/>
    <property type="match status" value="2"/>
</dbReference>
<evidence type="ECO:0000256" key="4">
    <source>
        <dbReference type="ARBA" id="ARBA00022840"/>
    </source>
</evidence>
<proteinExistence type="predicted"/>
<dbReference type="RefSeq" id="WP_176528558.1">
    <property type="nucleotide sequence ID" value="NZ_CP088022.1"/>
</dbReference>
<dbReference type="InterPro" id="IPR014001">
    <property type="entry name" value="Helicase_ATP-bd"/>
</dbReference>
<dbReference type="FunFam" id="3.40.50.300:FF:001346">
    <property type="entry name" value="ATP-dependent helicase"/>
    <property type="match status" value="1"/>
</dbReference>
<dbReference type="InterPro" id="IPR055206">
    <property type="entry name" value="DEXQc_SUV3"/>
</dbReference>
<dbReference type="GO" id="GO:0016787">
    <property type="term" value="F:hydrolase activity"/>
    <property type="evidence" value="ECO:0007669"/>
    <property type="project" value="UniProtKB-KW"/>
</dbReference>
<dbReference type="PROSITE" id="PS51192">
    <property type="entry name" value="HELICASE_ATP_BIND_1"/>
    <property type="match status" value="1"/>
</dbReference>
<feature type="region of interest" description="Disordered" evidence="5">
    <location>
        <begin position="867"/>
        <end position="888"/>
    </location>
</feature>
<name>A0A973WLG6_9BRAD</name>
<organism evidence="8">
    <name type="scientific">Bradyrhizobium quebecense</name>
    <dbReference type="NCBI Taxonomy" id="2748629"/>
    <lineage>
        <taxon>Bacteria</taxon>
        <taxon>Pseudomonadati</taxon>
        <taxon>Pseudomonadota</taxon>
        <taxon>Alphaproteobacteria</taxon>
        <taxon>Hyphomicrobiales</taxon>
        <taxon>Nitrobacteraceae</taxon>
        <taxon>Bradyrhizobium</taxon>
    </lineage>
</organism>
<dbReference type="PANTHER" id="PTHR12131">
    <property type="entry name" value="ATP-DEPENDENT RNA AND DNA HELICASE"/>
    <property type="match status" value="1"/>
</dbReference>
<keyword evidence="2" id="KW-0378">Hydrolase</keyword>
<evidence type="ECO:0000313" key="8">
    <source>
        <dbReference type="EMBL" id="NVL04278.1"/>
    </source>
</evidence>
<feature type="domain" description="Helicase ATP-binding" evidence="6">
    <location>
        <begin position="9"/>
        <end position="157"/>
    </location>
</feature>
<feature type="domain" description="Helicase C-terminal" evidence="7">
    <location>
        <begin position="164"/>
        <end position="322"/>
    </location>
</feature>
<keyword evidence="1" id="KW-0547">Nucleotide-binding</keyword>
<feature type="compositionally biased region" description="Low complexity" evidence="5">
    <location>
        <begin position="867"/>
        <end position="878"/>
    </location>
</feature>
<protein>
    <submittedName>
        <fullName evidence="8">Helicase</fullName>
    </submittedName>
</protein>
<dbReference type="InterPro" id="IPR050699">
    <property type="entry name" value="RNA-DNA_Helicase"/>
</dbReference>
<feature type="region of interest" description="Disordered" evidence="5">
    <location>
        <begin position="827"/>
        <end position="852"/>
    </location>
</feature>
<dbReference type="SMART" id="SM00490">
    <property type="entry name" value="HELICc"/>
    <property type="match status" value="1"/>
</dbReference>
<dbReference type="Pfam" id="PF00271">
    <property type="entry name" value="Helicase_C"/>
    <property type="match status" value="1"/>
</dbReference>
<dbReference type="PANTHER" id="PTHR12131:SF1">
    <property type="entry name" value="ATP-DEPENDENT RNA HELICASE SUPV3L1, MITOCHONDRIAL-RELATED"/>
    <property type="match status" value="1"/>
</dbReference>
<keyword evidence="4" id="KW-0067">ATP-binding</keyword>
<dbReference type="GO" id="GO:0004386">
    <property type="term" value="F:helicase activity"/>
    <property type="evidence" value="ECO:0007669"/>
    <property type="project" value="UniProtKB-KW"/>
</dbReference>
<evidence type="ECO:0000259" key="6">
    <source>
        <dbReference type="PROSITE" id="PS51192"/>
    </source>
</evidence>
<feature type="compositionally biased region" description="Low complexity" evidence="5">
    <location>
        <begin position="924"/>
        <end position="1003"/>
    </location>
</feature>